<evidence type="ECO:0000313" key="3">
    <source>
        <dbReference type="Proteomes" id="UP001379235"/>
    </source>
</evidence>
<dbReference type="Proteomes" id="UP001379235">
    <property type="component" value="Unassembled WGS sequence"/>
</dbReference>
<dbReference type="Pfam" id="PF19328">
    <property type="entry name" value="DAP_DH_C"/>
    <property type="match status" value="1"/>
</dbReference>
<organism evidence="2 3">
    <name type="scientific">Novosphingobium aquae</name>
    <dbReference type="NCBI Taxonomy" id="3133435"/>
    <lineage>
        <taxon>Bacteria</taxon>
        <taxon>Pseudomonadati</taxon>
        <taxon>Pseudomonadota</taxon>
        <taxon>Alphaproteobacteria</taxon>
        <taxon>Sphingomonadales</taxon>
        <taxon>Sphingomonadaceae</taxon>
        <taxon>Novosphingobium</taxon>
    </lineage>
</organism>
<dbReference type="CDD" id="cd24146">
    <property type="entry name" value="nat-AmDH_N_like"/>
    <property type="match status" value="1"/>
</dbReference>
<dbReference type="InterPro" id="IPR045760">
    <property type="entry name" value="DAP_DH_C"/>
</dbReference>
<dbReference type="SUPFAM" id="SSF51735">
    <property type="entry name" value="NAD(P)-binding Rossmann-fold domains"/>
    <property type="match status" value="1"/>
</dbReference>
<dbReference type="InterPro" id="IPR036291">
    <property type="entry name" value="NAD(P)-bd_dom_sf"/>
</dbReference>
<evidence type="ECO:0000259" key="1">
    <source>
        <dbReference type="Pfam" id="PF19328"/>
    </source>
</evidence>
<protein>
    <submittedName>
        <fullName evidence="2">Dihydrodipicolinate reductase</fullName>
    </submittedName>
</protein>
<keyword evidence="3" id="KW-1185">Reference proteome</keyword>
<name>A0ABU8S974_9SPHN</name>
<feature type="domain" description="2,4-diaminopentanoate dehydrogenase C-terminal" evidence="1">
    <location>
        <begin position="207"/>
        <end position="348"/>
    </location>
</feature>
<reference evidence="2 3" key="1">
    <citation type="submission" date="2024-03" db="EMBL/GenBank/DDBJ databases">
        <authorList>
            <person name="Jo J.-H."/>
        </authorList>
    </citation>
    <scope>NUCLEOTIDE SEQUENCE [LARGE SCALE GENOMIC DNA]</scope>
    <source>
        <strain evidence="2 3">AS3R-12</strain>
    </source>
</reference>
<dbReference type="RefSeq" id="WP_339966446.1">
    <property type="nucleotide sequence ID" value="NZ_JBBHJY010000003.1"/>
</dbReference>
<evidence type="ECO:0000313" key="2">
    <source>
        <dbReference type="EMBL" id="MEJ6010043.1"/>
    </source>
</evidence>
<comment type="caution">
    <text evidence="2">The sequence shown here is derived from an EMBL/GenBank/DDBJ whole genome shotgun (WGS) entry which is preliminary data.</text>
</comment>
<accession>A0ABU8S974</accession>
<sequence length="355" mass="38313">MAGEGKYRVIQWATGNVGTRAMRAVVEHPDMELAGLWVSNPDKAGLDAARLVERDVGYEGTCPDTGVIASQSTADMVATSADCVLYMRQGTDIDELCQLLASGKNVVTTRGDFHDPASMDPETRERIEEACAAGNSSIYSTGSSPGFITEAMLLPIVSMSRQLDCVTIDEYADMTSRNSPDLIFNIMGYGVSVGQFDQRRVDYVKHDFAASLAQVAKAIGLEIDEWRAFGELSGANSTVQIAAGTIEAGTVGAQRITIEGVKDGKPRLRFRANWYCTTDIEHDDWNLRESGWKVVVEGGTPMEVNITFPVDEATYPSVTPGFTAHRAVNAIPAVCAAAPGIRTTADMEHVLARFS</sequence>
<dbReference type="Gene3D" id="3.40.50.720">
    <property type="entry name" value="NAD(P)-binding Rossmann-like Domain"/>
    <property type="match status" value="1"/>
</dbReference>
<dbReference type="EMBL" id="JBBHJY010000003">
    <property type="protein sequence ID" value="MEJ6010043.1"/>
    <property type="molecule type" value="Genomic_DNA"/>
</dbReference>
<proteinExistence type="predicted"/>
<gene>
    <name evidence="2" type="ORF">WG900_08920</name>
</gene>